<dbReference type="AlphaFoldDB" id="A0A7J6DFI1"/>
<evidence type="ECO:0000313" key="3">
    <source>
        <dbReference type="Proteomes" id="UP000579812"/>
    </source>
</evidence>
<keyword evidence="1" id="KW-0472">Membrane</keyword>
<sequence length="155" mass="17301">MSLRKGVWLRVGPGSSIPLKVCAWGLATLSVCHTLAVRSPLCMLKSWYRVCVVTGMLTGVGSTWMCSHQLRWLGDAITWRWNSWLCGQWLVSRDLDVATLFSSEKSWDVSQGFLLVKFQVCCSVLCLVLGGGTIMAMLFLLVGNRVDFLMKHLSQ</sequence>
<accession>A0A7J6DFI1</accession>
<reference evidence="2 3" key="1">
    <citation type="submission" date="2020-04" db="EMBL/GenBank/DDBJ databases">
        <title>Chromosome-level genome assembly of a cyprinid fish Onychostoma macrolepis by integration of Nanopore Sequencing, Bionano and Hi-C technology.</title>
        <authorList>
            <person name="Wang D."/>
        </authorList>
    </citation>
    <scope>NUCLEOTIDE SEQUENCE [LARGE SCALE GENOMIC DNA]</scope>
    <source>
        <strain evidence="2">SWU-2019</strain>
        <tissue evidence="2">Muscle</tissue>
    </source>
</reference>
<name>A0A7J6DFI1_9TELE</name>
<comment type="caution">
    <text evidence="2">The sequence shown here is derived from an EMBL/GenBank/DDBJ whole genome shotgun (WGS) entry which is preliminary data.</text>
</comment>
<evidence type="ECO:0000313" key="2">
    <source>
        <dbReference type="EMBL" id="KAF4118062.1"/>
    </source>
</evidence>
<keyword evidence="3" id="KW-1185">Reference proteome</keyword>
<feature type="transmembrane region" description="Helical" evidence="1">
    <location>
        <begin position="116"/>
        <end position="142"/>
    </location>
</feature>
<keyword evidence="1" id="KW-0812">Transmembrane</keyword>
<gene>
    <name evidence="2" type="ORF">G5714_000113</name>
</gene>
<evidence type="ECO:0000256" key="1">
    <source>
        <dbReference type="SAM" id="Phobius"/>
    </source>
</evidence>
<proteinExistence type="predicted"/>
<protein>
    <submittedName>
        <fullName evidence="2">Uncharacterized protein</fullName>
    </submittedName>
</protein>
<dbReference type="EMBL" id="JAAMOB010000001">
    <property type="protein sequence ID" value="KAF4118062.1"/>
    <property type="molecule type" value="Genomic_DNA"/>
</dbReference>
<dbReference type="Proteomes" id="UP000579812">
    <property type="component" value="Unassembled WGS sequence"/>
</dbReference>
<organism evidence="2 3">
    <name type="scientific">Onychostoma macrolepis</name>
    <dbReference type="NCBI Taxonomy" id="369639"/>
    <lineage>
        <taxon>Eukaryota</taxon>
        <taxon>Metazoa</taxon>
        <taxon>Chordata</taxon>
        <taxon>Craniata</taxon>
        <taxon>Vertebrata</taxon>
        <taxon>Euteleostomi</taxon>
        <taxon>Actinopterygii</taxon>
        <taxon>Neopterygii</taxon>
        <taxon>Teleostei</taxon>
        <taxon>Ostariophysi</taxon>
        <taxon>Cypriniformes</taxon>
        <taxon>Cyprinidae</taxon>
        <taxon>Acrossocheilinae</taxon>
        <taxon>Onychostoma</taxon>
    </lineage>
</organism>
<keyword evidence="1" id="KW-1133">Transmembrane helix</keyword>